<dbReference type="Gene3D" id="3.40.50.720">
    <property type="entry name" value="NAD(P)-binding Rossmann-like Domain"/>
    <property type="match status" value="1"/>
</dbReference>
<comment type="similarity">
    <text evidence="1">Belongs to the short-chain dehydrogenases/reductases (SDR) family.</text>
</comment>
<comment type="caution">
    <text evidence="2">The sequence shown here is derived from an EMBL/GenBank/DDBJ whole genome shotgun (WGS) entry which is preliminary data.</text>
</comment>
<dbReference type="Proteomes" id="UP000641137">
    <property type="component" value="Unassembled WGS sequence"/>
</dbReference>
<reference evidence="2" key="1">
    <citation type="journal article" date="2014" name="Int. J. Syst. Evol. Microbiol.">
        <title>Complete genome sequence of Corynebacterium casei LMG S-19264T (=DSM 44701T), isolated from a smear-ripened cheese.</title>
        <authorList>
            <consortium name="US DOE Joint Genome Institute (JGI-PGF)"/>
            <person name="Walter F."/>
            <person name="Albersmeier A."/>
            <person name="Kalinowski J."/>
            <person name="Ruckert C."/>
        </authorList>
    </citation>
    <scope>NUCLEOTIDE SEQUENCE</scope>
    <source>
        <strain evidence="2">KCTC 42097</strain>
    </source>
</reference>
<dbReference type="RefSeq" id="WP_189487671.1">
    <property type="nucleotide sequence ID" value="NZ_BMZO01000002.1"/>
</dbReference>
<evidence type="ECO:0000313" key="2">
    <source>
        <dbReference type="EMBL" id="GHC63740.1"/>
    </source>
</evidence>
<gene>
    <name evidence="2" type="ORF">GCM10010136_05280</name>
</gene>
<reference evidence="2" key="2">
    <citation type="submission" date="2020-09" db="EMBL/GenBank/DDBJ databases">
        <authorList>
            <person name="Sun Q."/>
            <person name="Kim S."/>
        </authorList>
    </citation>
    <scope>NUCLEOTIDE SEQUENCE</scope>
    <source>
        <strain evidence="2">KCTC 42097</strain>
    </source>
</reference>
<name>A0A8J3GEZ8_9HYPH</name>
<dbReference type="Pfam" id="PF13561">
    <property type="entry name" value="adh_short_C2"/>
    <property type="match status" value="1"/>
</dbReference>
<dbReference type="PRINTS" id="PR00081">
    <property type="entry name" value="GDHRDH"/>
</dbReference>
<dbReference type="EMBL" id="BMZO01000002">
    <property type="protein sequence ID" value="GHC63740.1"/>
    <property type="molecule type" value="Genomic_DNA"/>
</dbReference>
<keyword evidence="3" id="KW-1185">Reference proteome</keyword>
<evidence type="ECO:0000313" key="3">
    <source>
        <dbReference type="Proteomes" id="UP000641137"/>
    </source>
</evidence>
<dbReference type="InterPro" id="IPR002347">
    <property type="entry name" value="SDR_fam"/>
</dbReference>
<dbReference type="SUPFAM" id="SSF51735">
    <property type="entry name" value="NAD(P)-binding Rossmann-fold domains"/>
    <property type="match status" value="1"/>
</dbReference>
<dbReference type="InterPro" id="IPR036291">
    <property type="entry name" value="NAD(P)-bd_dom_sf"/>
</dbReference>
<dbReference type="PANTHER" id="PTHR42879">
    <property type="entry name" value="3-OXOACYL-(ACYL-CARRIER-PROTEIN) REDUCTASE"/>
    <property type="match status" value="1"/>
</dbReference>
<proteinExistence type="inferred from homology"/>
<sequence length="250" mass="25926">MDFGIKGKKALVLGASRGLGRAIANALHAEGVEVIGAARNIGEIQTIFSKAVSVDLSDKASVAALIEEVKTLDIDILVNNSGGPKAGPALGQDTEAWASAFETMALSLFAITEAALPRMLERRWGRIITVASSGVVQPIPGLALSNGVRAAIAGWSKTLATEVAASGITVNMILPGRIATDRLRELNQGRAERVNETLETIEKNSAAQIPAGRFGKPEEFGAVAAFLASQQASYLTGSAIRVDGGLVSGH</sequence>
<organism evidence="2 3">
    <name type="scientific">Limoniibacter endophyticus</name>
    <dbReference type="NCBI Taxonomy" id="1565040"/>
    <lineage>
        <taxon>Bacteria</taxon>
        <taxon>Pseudomonadati</taxon>
        <taxon>Pseudomonadota</taxon>
        <taxon>Alphaproteobacteria</taxon>
        <taxon>Hyphomicrobiales</taxon>
        <taxon>Bartonellaceae</taxon>
        <taxon>Limoniibacter</taxon>
    </lineage>
</organism>
<dbReference type="AlphaFoldDB" id="A0A8J3GEZ8"/>
<evidence type="ECO:0000256" key="1">
    <source>
        <dbReference type="ARBA" id="ARBA00006484"/>
    </source>
</evidence>
<dbReference type="InterPro" id="IPR050259">
    <property type="entry name" value="SDR"/>
</dbReference>
<protein>
    <submittedName>
        <fullName evidence="2">3-oxoacyl-ACP reductase</fullName>
    </submittedName>
</protein>
<dbReference type="PANTHER" id="PTHR42879:SF6">
    <property type="entry name" value="NADPH-DEPENDENT REDUCTASE BACG"/>
    <property type="match status" value="1"/>
</dbReference>
<accession>A0A8J3GEZ8</accession>